<evidence type="ECO:0000256" key="1">
    <source>
        <dbReference type="SAM" id="Phobius"/>
    </source>
</evidence>
<dbReference type="VEuPathDB" id="VectorBase:GPPI035923"/>
<feature type="transmembrane region" description="Helical" evidence="1">
    <location>
        <begin position="155"/>
        <end position="175"/>
    </location>
</feature>
<keyword evidence="1" id="KW-0472">Membrane</keyword>
<dbReference type="AlphaFoldDB" id="A0A1B0BNW9"/>
<protein>
    <submittedName>
        <fullName evidence="2">Uncharacterized protein</fullName>
    </submittedName>
</protein>
<evidence type="ECO:0000313" key="2">
    <source>
        <dbReference type="EnsemblMetazoa" id="GPPI035923-PA"/>
    </source>
</evidence>
<keyword evidence="1" id="KW-0812">Transmembrane</keyword>
<evidence type="ECO:0000313" key="3">
    <source>
        <dbReference type="Proteomes" id="UP000092460"/>
    </source>
</evidence>
<proteinExistence type="predicted"/>
<accession>A0A1B0BNW9</accession>
<name>A0A1B0BNW9_9MUSC</name>
<sequence length="194" mass="21972">MNLRNRKCGLPLRIAARKSSIGVKLSAFPCAVQEHAQSKFVADQKSAFNISQPPLSTQRSKESNVATKENTNWNKLLDVLLKANERQHNNNNLFICFVSKTMLYREGNLWCTHIEIYTQQHIQTKLLFAGRKNYQILNNSSNTVKSSAIVINSPLKVIIIPNIITIAMVFVIGFISNRYCSSSDSANNKHWHLV</sequence>
<keyword evidence="1" id="KW-1133">Transmembrane helix</keyword>
<reference evidence="3" key="1">
    <citation type="submission" date="2015-01" db="EMBL/GenBank/DDBJ databases">
        <authorList>
            <person name="Aksoy S."/>
            <person name="Warren W."/>
            <person name="Wilson R.K."/>
        </authorList>
    </citation>
    <scope>NUCLEOTIDE SEQUENCE [LARGE SCALE GENOMIC DNA]</scope>
    <source>
        <strain evidence="3">IAEA</strain>
    </source>
</reference>
<reference evidence="2" key="2">
    <citation type="submission" date="2020-05" db="UniProtKB">
        <authorList>
            <consortium name="EnsemblMetazoa"/>
        </authorList>
    </citation>
    <scope>IDENTIFICATION</scope>
    <source>
        <strain evidence="2">IAEA</strain>
    </source>
</reference>
<dbReference type="Proteomes" id="UP000092460">
    <property type="component" value="Unassembled WGS sequence"/>
</dbReference>
<organism evidence="2 3">
    <name type="scientific">Glossina palpalis gambiensis</name>
    <dbReference type="NCBI Taxonomy" id="67801"/>
    <lineage>
        <taxon>Eukaryota</taxon>
        <taxon>Metazoa</taxon>
        <taxon>Ecdysozoa</taxon>
        <taxon>Arthropoda</taxon>
        <taxon>Hexapoda</taxon>
        <taxon>Insecta</taxon>
        <taxon>Pterygota</taxon>
        <taxon>Neoptera</taxon>
        <taxon>Endopterygota</taxon>
        <taxon>Diptera</taxon>
        <taxon>Brachycera</taxon>
        <taxon>Muscomorpha</taxon>
        <taxon>Hippoboscoidea</taxon>
        <taxon>Glossinidae</taxon>
        <taxon>Glossina</taxon>
    </lineage>
</organism>
<dbReference type="EnsemblMetazoa" id="GPPI035923-RA">
    <property type="protein sequence ID" value="GPPI035923-PA"/>
    <property type="gene ID" value="GPPI035923"/>
</dbReference>
<dbReference type="EMBL" id="JXJN01017627">
    <property type="status" value="NOT_ANNOTATED_CDS"/>
    <property type="molecule type" value="Genomic_DNA"/>
</dbReference>
<keyword evidence="3" id="KW-1185">Reference proteome</keyword>